<evidence type="ECO:0000313" key="3">
    <source>
        <dbReference type="Proteomes" id="UP001189429"/>
    </source>
</evidence>
<protein>
    <submittedName>
        <fullName evidence="2">Uncharacterized protein</fullName>
    </submittedName>
</protein>
<accession>A0ABN9PLV4</accession>
<sequence length="108" mass="12329">MSTRLELPAVDGVSFRFSKQHHRMRFAIENSLRVSVDPPGGEDWTEGLDRPSCVVKLVLEKSKWIQGQRWTRRVSDPVRSHAPCQQASSSRMALARPRPRPRRTPATP</sequence>
<evidence type="ECO:0000313" key="2">
    <source>
        <dbReference type="EMBL" id="CAK0792637.1"/>
    </source>
</evidence>
<evidence type="ECO:0000256" key="1">
    <source>
        <dbReference type="SAM" id="MobiDB-lite"/>
    </source>
</evidence>
<feature type="compositionally biased region" description="Basic residues" evidence="1">
    <location>
        <begin position="97"/>
        <end position="108"/>
    </location>
</feature>
<organism evidence="2 3">
    <name type="scientific">Prorocentrum cordatum</name>
    <dbReference type="NCBI Taxonomy" id="2364126"/>
    <lineage>
        <taxon>Eukaryota</taxon>
        <taxon>Sar</taxon>
        <taxon>Alveolata</taxon>
        <taxon>Dinophyceae</taxon>
        <taxon>Prorocentrales</taxon>
        <taxon>Prorocentraceae</taxon>
        <taxon>Prorocentrum</taxon>
    </lineage>
</organism>
<feature type="region of interest" description="Disordered" evidence="1">
    <location>
        <begin position="71"/>
        <end position="108"/>
    </location>
</feature>
<comment type="caution">
    <text evidence="2">The sequence shown here is derived from an EMBL/GenBank/DDBJ whole genome shotgun (WGS) entry which is preliminary data.</text>
</comment>
<name>A0ABN9PLV4_9DINO</name>
<gene>
    <name evidence="2" type="ORF">PCOR1329_LOCUS3161</name>
</gene>
<proteinExistence type="predicted"/>
<dbReference type="EMBL" id="CAUYUJ010000803">
    <property type="protein sequence ID" value="CAK0792637.1"/>
    <property type="molecule type" value="Genomic_DNA"/>
</dbReference>
<keyword evidence="3" id="KW-1185">Reference proteome</keyword>
<reference evidence="2" key="1">
    <citation type="submission" date="2023-10" db="EMBL/GenBank/DDBJ databases">
        <authorList>
            <person name="Chen Y."/>
            <person name="Shah S."/>
            <person name="Dougan E. K."/>
            <person name="Thang M."/>
            <person name="Chan C."/>
        </authorList>
    </citation>
    <scope>NUCLEOTIDE SEQUENCE [LARGE SCALE GENOMIC DNA]</scope>
</reference>
<dbReference type="Proteomes" id="UP001189429">
    <property type="component" value="Unassembled WGS sequence"/>
</dbReference>